<name>A0A941FQA8_9BACI</name>
<feature type="domain" description="Fervidolysin-like N-terminal prodomain" evidence="1">
    <location>
        <begin position="3"/>
        <end position="35"/>
    </location>
</feature>
<protein>
    <recommendedName>
        <fullName evidence="1">Fervidolysin-like N-terminal prodomain domain-containing protein</fullName>
    </recommendedName>
</protein>
<sequence length="71" mass="8200">MNKEGTHVMKFSKNKRWQMLKELNASSNVEYVEPNYVYQPTAVTDPLYNELWGLKNTGQEILGQVGKKVLI</sequence>
<dbReference type="EMBL" id="JAGTPW010000015">
    <property type="protein sequence ID" value="MBR8644721.1"/>
    <property type="molecule type" value="Genomic_DNA"/>
</dbReference>
<organism evidence="2 3">
    <name type="scientific">Peribacillus frigoritolerans</name>
    <dbReference type="NCBI Taxonomy" id="450367"/>
    <lineage>
        <taxon>Bacteria</taxon>
        <taxon>Bacillati</taxon>
        <taxon>Bacillota</taxon>
        <taxon>Bacilli</taxon>
        <taxon>Bacillales</taxon>
        <taxon>Bacillaceae</taxon>
        <taxon>Peribacillus</taxon>
    </lineage>
</organism>
<dbReference type="Proteomes" id="UP000680045">
    <property type="component" value="Unassembled WGS sequence"/>
</dbReference>
<evidence type="ECO:0000259" key="1">
    <source>
        <dbReference type="Pfam" id="PF22148"/>
    </source>
</evidence>
<accession>A0A941FQA8</accession>
<dbReference type="AlphaFoldDB" id="A0A941FQA8"/>
<proteinExistence type="predicted"/>
<comment type="caution">
    <text evidence="2">The sequence shown here is derived from an EMBL/GenBank/DDBJ whole genome shotgun (WGS) entry which is preliminary data.</text>
</comment>
<dbReference type="InterPro" id="IPR054399">
    <property type="entry name" value="Fervidolysin-like_N_prodom"/>
</dbReference>
<reference evidence="2" key="1">
    <citation type="submission" date="2021-04" db="EMBL/GenBank/DDBJ databases">
        <title>Whole genome sequencing of Enterococci isolates from hospitalized patients.</title>
        <authorList>
            <person name="Ogoti B.M."/>
            <person name="Onyambu F.G."/>
        </authorList>
    </citation>
    <scope>NUCLEOTIDE SEQUENCE</scope>
    <source>
        <strain evidence="2">242</strain>
    </source>
</reference>
<evidence type="ECO:0000313" key="2">
    <source>
        <dbReference type="EMBL" id="MBR8644721.1"/>
    </source>
</evidence>
<evidence type="ECO:0000313" key="3">
    <source>
        <dbReference type="Proteomes" id="UP000680045"/>
    </source>
</evidence>
<gene>
    <name evidence="2" type="ORF">KEH51_10490</name>
</gene>
<dbReference type="Pfam" id="PF22148">
    <property type="entry name" value="Fervidolysin_NPro-like"/>
    <property type="match status" value="1"/>
</dbReference>